<keyword evidence="2" id="KW-1185">Reference proteome</keyword>
<accession>A0ABP7G4Z0</accession>
<dbReference type="PANTHER" id="PTHR35368">
    <property type="entry name" value="HYDROPEROXIDE REDUCTASE"/>
    <property type="match status" value="1"/>
</dbReference>
<dbReference type="SUPFAM" id="SSF82784">
    <property type="entry name" value="OsmC-like"/>
    <property type="match status" value="1"/>
</dbReference>
<dbReference type="InterPro" id="IPR003718">
    <property type="entry name" value="OsmC/Ohr_fam"/>
</dbReference>
<gene>
    <name evidence="1" type="ORF">GCM10022240_03570</name>
</gene>
<evidence type="ECO:0000313" key="1">
    <source>
        <dbReference type="EMBL" id="GAA3753908.1"/>
    </source>
</evidence>
<dbReference type="RefSeq" id="WP_344779897.1">
    <property type="nucleotide sequence ID" value="NZ_BAABAF010000001.1"/>
</dbReference>
<dbReference type="Proteomes" id="UP001500540">
    <property type="component" value="Unassembled WGS sequence"/>
</dbReference>
<dbReference type="InterPro" id="IPR052924">
    <property type="entry name" value="OsmC/Ohr_hydroprdx_reductase"/>
</dbReference>
<dbReference type="PANTHER" id="PTHR35368:SF1">
    <property type="entry name" value="HYDROPEROXIDE REDUCTASE"/>
    <property type="match status" value="1"/>
</dbReference>
<dbReference type="Pfam" id="PF02566">
    <property type="entry name" value="OsmC"/>
    <property type="match status" value="1"/>
</dbReference>
<organism evidence="1 2">
    <name type="scientific">Microbacterium kribbense</name>
    <dbReference type="NCBI Taxonomy" id="433645"/>
    <lineage>
        <taxon>Bacteria</taxon>
        <taxon>Bacillati</taxon>
        <taxon>Actinomycetota</taxon>
        <taxon>Actinomycetes</taxon>
        <taxon>Micrococcales</taxon>
        <taxon>Microbacteriaceae</taxon>
        <taxon>Microbacterium</taxon>
    </lineage>
</organism>
<evidence type="ECO:0000313" key="2">
    <source>
        <dbReference type="Proteomes" id="UP001500540"/>
    </source>
</evidence>
<proteinExistence type="predicted"/>
<protein>
    <submittedName>
        <fullName evidence="1">OsmC family protein</fullName>
    </submittedName>
</protein>
<reference evidence="2" key="1">
    <citation type="journal article" date="2019" name="Int. J. Syst. Evol. Microbiol.">
        <title>The Global Catalogue of Microorganisms (GCM) 10K type strain sequencing project: providing services to taxonomists for standard genome sequencing and annotation.</title>
        <authorList>
            <consortium name="The Broad Institute Genomics Platform"/>
            <consortium name="The Broad Institute Genome Sequencing Center for Infectious Disease"/>
            <person name="Wu L."/>
            <person name="Ma J."/>
        </authorList>
    </citation>
    <scope>NUCLEOTIDE SEQUENCE [LARGE SCALE GENOMIC DNA]</scope>
    <source>
        <strain evidence="2">JCM 16950</strain>
    </source>
</reference>
<dbReference type="InterPro" id="IPR036102">
    <property type="entry name" value="OsmC/Ohrsf"/>
</dbReference>
<dbReference type="EMBL" id="BAABAF010000001">
    <property type="protein sequence ID" value="GAA3753908.1"/>
    <property type="molecule type" value="Genomic_DNA"/>
</dbReference>
<dbReference type="InterPro" id="IPR015946">
    <property type="entry name" value="KH_dom-like_a/b"/>
</dbReference>
<name>A0ABP7G4Z0_9MICO</name>
<dbReference type="Gene3D" id="3.30.300.20">
    <property type="match status" value="1"/>
</dbReference>
<comment type="caution">
    <text evidence="1">The sequence shown here is derived from an EMBL/GenBank/DDBJ whole genome shotgun (WGS) entry which is preliminary data.</text>
</comment>
<sequence>MTLLSTFSETPEAPEVTDDERAERLNAAAATWSGRIAADRTSAHLTYRVEGAAVGSVATRITAGRHEFTIDEPAALAGDDAAASPVEYALAALIGCQVVVYRLYGQVLGIQVDDIHVRADGDLDAARLLGADPDVRAGFSAIRLQIELTGPETQERYQQLRAAVDANCPVLDLFTNQTPVEVTVTKA</sequence>